<dbReference type="InterPro" id="IPR008274">
    <property type="entry name" value="AldOxase/xan_DH_MoCoBD1"/>
</dbReference>
<dbReference type="PROSITE" id="PS00197">
    <property type="entry name" value="2FE2S_FER_1"/>
    <property type="match status" value="1"/>
</dbReference>
<dbReference type="SMART" id="SM01008">
    <property type="entry name" value="Ald_Xan_dh_C"/>
    <property type="match status" value="1"/>
</dbReference>
<comment type="similarity">
    <text evidence="1">Belongs to the xanthine dehydrogenase family.</text>
</comment>
<dbReference type="Gene3D" id="1.10.150.120">
    <property type="entry name" value="[2Fe-2S]-binding domain"/>
    <property type="match status" value="1"/>
</dbReference>
<accession>A0AAW7ZIC8</accession>
<dbReference type="EC" id="1.17.1.4" evidence="6"/>
<name>A0AAW7ZIC8_9FIRM</name>
<dbReference type="InterPro" id="IPR017697">
    <property type="entry name" value="Xdh"/>
</dbReference>
<evidence type="ECO:0000256" key="2">
    <source>
        <dbReference type="ARBA" id="ARBA00022723"/>
    </source>
</evidence>
<dbReference type="PANTHER" id="PTHR11908">
    <property type="entry name" value="XANTHINE DEHYDROGENASE"/>
    <property type="match status" value="1"/>
</dbReference>
<proteinExistence type="inferred from homology"/>
<dbReference type="PANTHER" id="PTHR11908:SF157">
    <property type="entry name" value="XANTHINE DEHYDROGENASE SUBUNIT D-RELATED"/>
    <property type="match status" value="1"/>
</dbReference>
<dbReference type="GO" id="GO:0051537">
    <property type="term" value="F:2 iron, 2 sulfur cluster binding"/>
    <property type="evidence" value="ECO:0007669"/>
    <property type="project" value="InterPro"/>
</dbReference>
<evidence type="ECO:0000313" key="6">
    <source>
        <dbReference type="EMBL" id="MDO7788834.1"/>
    </source>
</evidence>
<dbReference type="Pfam" id="PF00111">
    <property type="entry name" value="Fer2"/>
    <property type="match status" value="1"/>
</dbReference>
<dbReference type="CDD" id="cd00207">
    <property type="entry name" value="fer2"/>
    <property type="match status" value="1"/>
</dbReference>
<reference evidence="6" key="2">
    <citation type="submission" date="2023-03" db="EMBL/GenBank/DDBJ databases">
        <authorList>
            <person name="Zhang Z."/>
        </authorList>
    </citation>
    <scope>NUCLEOTIDE SEQUENCE</scope>
    <source>
        <strain evidence="6">DSA</strain>
    </source>
</reference>
<gene>
    <name evidence="6" type="primary">xdh</name>
    <name evidence="6" type="ORF">P6N53_16570</name>
</gene>
<keyword evidence="3 6" id="KW-0560">Oxidoreductase</keyword>
<dbReference type="Gene3D" id="3.10.20.30">
    <property type="match status" value="1"/>
</dbReference>
<feature type="domain" description="2Fe-2S ferredoxin-type" evidence="5">
    <location>
        <begin position="1"/>
        <end position="74"/>
    </location>
</feature>
<dbReference type="InterPro" id="IPR046867">
    <property type="entry name" value="AldOxase/xan_DH_MoCoBD2"/>
</dbReference>
<dbReference type="InterPro" id="IPR036884">
    <property type="entry name" value="2Fe-2S-bd_dom_sf"/>
</dbReference>
<dbReference type="SUPFAM" id="SSF54665">
    <property type="entry name" value="CO dehydrogenase molybdoprotein N-domain-like"/>
    <property type="match status" value="1"/>
</dbReference>
<dbReference type="Gene3D" id="3.90.1170.50">
    <property type="entry name" value="Aldehyde oxidase/xanthine dehydrogenase, a/b hammerhead"/>
    <property type="match status" value="1"/>
</dbReference>
<dbReference type="Proteomes" id="UP001172911">
    <property type="component" value="Unassembled WGS sequence"/>
</dbReference>
<comment type="caution">
    <text evidence="6">The sequence shown here is derived from an EMBL/GenBank/DDBJ whole genome shotgun (WGS) entry which is preliminary data.</text>
</comment>
<evidence type="ECO:0000256" key="4">
    <source>
        <dbReference type="ARBA" id="ARBA00023004"/>
    </source>
</evidence>
<evidence type="ECO:0000256" key="3">
    <source>
        <dbReference type="ARBA" id="ARBA00023002"/>
    </source>
</evidence>
<dbReference type="InterPro" id="IPR036010">
    <property type="entry name" value="2Fe-2S_ferredoxin-like_sf"/>
</dbReference>
<dbReference type="Gene3D" id="3.30.365.10">
    <property type="entry name" value="Aldehyde oxidase/xanthine dehydrogenase, molybdopterin binding domain"/>
    <property type="match status" value="4"/>
</dbReference>
<dbReference type="InterPro" id="IPR001041">
    <property type="entry name" value="2Fe-2S_ferredoxin-type"/>
</dbReference>
<dbReference type="PROSITE" id="PS51085">
    <property type="entry name" value="2FE2S_FER_2"/>
    <property type="match status" value="1"/>
</dbReference>
<dbReference type="InterPro" id="IPR002888">
    <property type="entry name" value="2Fe-2S-bd"/>
</dbReference>
<evidence type="ECO:0000313" key="7">
    <source>
        <dbReference type="Proteomes" id="UP001172911"/>
    </source>
</evidence>
<organism evidence="6 7">
    <name type="scientific">Desulforamulus aquiferis</name>
    <dbReference type="NCBI Taxonomy" id="1397668"/>
    <lineage>
        <taxon>Bacteria</taxon>
        <taxon>Bacillati</taxon>
        <taxon>Bacillota</taxon>
        <taxon>Clostridia</taxon>
        <taxon>Eubacteriales</taxon>
        <taxon>Peptococcaceae</taxon>
        <taxon>Desulforamulus</taxon>
    </lineage>
</organism>
<dbReference type="Pfam" id="PF20256">
    <property type="entry name" value="MoCoBD_2"/>
    <property type="match status" value="2"/>
</dbReference>
<dbReference type="GO" id="GO:0004854">
    <property type="term" value="F:xanthine dehydrogenase activity"/>
    <property type="evidence" value="ECO:0007669"/>
    <property type="project" value="UniProtKB-EC"/>
</dbReference>
<keyword evidence="7" id="KW-1185">Reference proteome</keyword>
<dbReference type="Pfam" id="PF01315">
    <property type="entry name" value="Ald_Xan_dh_C"/>
    <property type="match status" value="1"/>
</dbReference>
<keyword evidence="2" id="KW-0479">Metal-binding</keyword>
<dbReference type="SUPFAM" id="SSF56003">
    <property type="entry name" value="Molybdenum cofactor-binding domain"/>
    <property type="match status" value="1"/>
</dbReference>
<dbReference type="SUPFAM" id="SSF47741">
    <property type="entry name" value="CO dehydrogenase ISP C-domain like"/>
    <property type="match status" value="1"/>
</dbReference>
<dbReference type="AlphaFoldDB" id="A0AAW7ZIC8"/>
<dbReference type="InterPro" id="IPR037165">
    <property type="entry name" value="AldOxase/xan_DH_Mopterin-bd_sf"/>
</dbReference>
<evidence type="ECO:0000259" key="5">
    <source>
        <dbReference type="PROSITE" id="PS51085"/>
    </source>
</evidence>
<dbReference type="NCBIfam" id="TIGR03311">
    <property type="entry name" value="Se_dep_XDH"/>
    <property type="match status" value="1"/>
</dbReference>
<dbReference type="EMBL" id="JARPTC010000025">
    <property type="protein sequence ID" value="MDO7788834.1"/>
    <property type="molecule type" value="Genomic_DNA"/>
</dbReference>
<dbReference type="InterPro" id="IPR036856">
    <property type="entry name" value="Ald_Oxase/Xan_DH_a/b_sf"/>
</dbReference>
<reference evidence="6" key="1">
    <citation type="journal article" date="2023" name="J. Hazard. Mater.">
        <title>Anaerobic biodegradation of pyrene and benzo[a]pyrene by a new sulfate-reducing Desulforamulus aquiferis strain DSA.</title>
        <authorList>
            <person name="Zhang Z."/>
            <person name="Sun J."/>
            <person name="Gong X."/>
            <person name="Wang C."/>
            <person name="Wang H."/>
        </authorList>
    </citation>
    <scope>NUCLEOTIDE SEQUENCE</scope>
    <source>
        <strain evidence="6">DSA</strain>
    </source>
</reference>
<dbReference type="Pfam" id="PF02738">
    <property type="entry name" value="MoCoBD_1"/>
    <property type="match status" value="1"/>
</dbReference>
<dbReference type="SUPFAM" id="SSF54292">
    <property type="entry name" value="2Fe-2S ferredoxin-like"/>
    <property type="match status" value="1"/>
</dbReference>
<dbReference type="RefSeq" id="WP_304545124.1">
    <property type="nucleotide sequence ID" value="NZ_JARPTC010000025.1"/>
</dbReference>
<dbReference type="Pfam" id="PF01799">
    <property type="entry name" value="Fer2_2"/>
    <property type="match status" value="1"/>
</dbReference>
<dbReference type="GO" id="GO:0005506">
    <property type="term" value="F:iron ion binding"/>
    <property type="evidence" value="ECO:0007669"/>
    <property type="project" value="InterPro"/>
</dbReference>
<dbReference type="InterPro" id="IPR000674">
    <property type="entry name" value="Ald_Oxase/Xan_DH_a/b"/>
</dbReference>
<keyword evidence="4" id="KW-0408">Iron</keyword>
<sequence>MAEFFLNGKQVIAREGMNLLEYLREEARLTSVKNGCAEGACGACMILVDGQAKRACALTVDRVSGKSLVTVEGLSEREKQIYSWAFAEAGAVQCGFCTPGMVISAKGLLDLEAKPSPAQIRNALKFNICRCTGYVKIEQAVLLAAKALGGEITPAAGEEARIGARYRRIDAEEKVLGTGLYVDDLKVDGMLYGGVLRSKYPRAVIKSIDVSAAKAHPKVEAVLTAADVPGNRYWGMIFKDWPALVAMGEETRYVGDALVLVAARSKTAAREALGLIAVEYEELAAITTTAAAMCEDAPSIHPQGNILSTTVVNRGNAAEAVAKAKFTVTRKYTTPPTEHAFMEPESALAVPREDGGLTVYVSCQSVYEDQHGIASILGVSPQKIRVVSMLVGGAFGGKEDLSVQHHAALLAWHTGKPVKLTLSRQESILVHPKRHAMEMEVTTSCDGEGKLMAMTARLVADTGAYASLGAQVLQRACTHAGGPYHIPNVDIKGWCVYTNNPPAGAFRGFGVTQSCFALESNLDLLAEMVGISPWEIRYRNALEPGVAMPTGQIADAGTAIKETLLAVKDIYEANPLAGIACCLKNTGLGVGVPDTGRTLLKVEAGKVHVLTSAACLGQGLATVMIQMVSEITGVPGGLILAGAPDTAVTPDAGTSTASRQTLFTGEATRRAALALADDLKGKSLEELEGREFYGEYTGVTDPLNAPKENPVNHVAYSYATQVVVLDEKGKVKKIVAAHDIGRAINPTAIEGQVEGGIAMGLGYALKEDFPLLDGVPVARYATLGLFRATDMPEIEVILVEKNDSELAFGAKGVGEIAAIPTAPAVSLAYYRYDGRFRGSLPLVGTPYRGKGK</sequence>
<dbReference type="InterPro" id="IPR016208">
    <property type="entry name" value="Ald_Oxase/xanthine_DH-like"/>
</dbReference>
<protein>
    <submittedName>
        <fullName evidence="6">Selenium-dependent xanthine dehydrogenase</fullName>
        <ecNumber evidence="6">1.17.1.4</ecNumber>
    </submittedName>
</protein>
<dbReference type="InterPro" id="IPR006058">
    <property type="entry name" value="2Fe2S_fd_BS"/>
</dbReference>
<evidence type="ECO:0000256" key="1">
    <source>
        <dbReference type="ARBA" id="ARBA00006849"/>
    </source>
</evidence>
<dbReference type="InterPro" id="IPR012675">
    <property type="entry name" value="Beta-grasp_dom_sf"/>
</dbReference>